<accession>A0A8H7QU41</accession>
<evidence type="ECO:0000256" key="2">
    <source>
        <dbReference type="SAM" id="Phobius"/>
    </source>
</evidence>
<feature type="transmembrane region" description="Helical" evidence="2">
    <location>
        <begin position="159"/>
        <end position="179"/>
    </location>
</feature>
<feature type="compositionally biased region" description="Polar residues" evidence="1">
    <location>
        <begin position="416"/>
        <end position="426"/>
    </location>
</feature>
<evidence type="ECO:0000313" key="4">
    <source>
        <dbReference type="Proteomes" id="UP000650833"/>
    </source>
</evidence>
<dbReference type="EMBL" id="JAEPRC010000415">
    <property type="protein sequence ID" value="KAG2197803.1"/>
    <property type="molecule type" value="Genomic_DNA"/>
</dbReference>
<organism evidence="3 4">
    <name type="scientific">Mucor plumbeus</name>
    <dbReference type="NCBI Taxonomy" id="97098"/>
    <lineage>
        <taxon>Eukaryota</taxon>
        <taxon>Fungi</taxon>
        <taxon>Fungi incertae sedis</taxon>
        <taxon>Mucoromycota</taxon>
        <taxon>Mucoromycotina</taxon>
        <taxon>Mucoromycetes</taxon>
        <taxon>Mucorales</taxon>
        <taxon>Mucorineae</taxon>
        <taxon>Mucoraceae</taxon>
        <taxon>Mucor</taxon>
    </lineage>
</organism>
<dbReference type="OrthoDB" id="2262162at2759"/>
<dbReference type="Proteomes" id="UP000650833">
    <property type="component" value="Unassembled WGS sequence"/>
</dbReference>
<reference evidence="3" key="1">
    <citation type="submission" date="2020-12" db="EMBL/GenBank/DDBJ databases">
        <title>Metabolic potential, ecology and presence of endohyphal bacteria is reflected in genomic diversity of Mucoromycotina.</title>
        <authorList>
            <person name="Muszewska A."/>
            <person name="Okrasinska A."/>
            <person name="Steczkiewicz K."/>
            <person name="Drgas O."/>
            <person name="Orlowska M."/>
            <person name="Perlinska-Lenart U."/>
            <person name="Aleksandrzak-Piekarczyk T."/>
            <person name="Szatraj K."/>
            <person name="Zielenkiewicz U."/>
            <person name="Pilsyk S."/>
            <person name="Malc E."/>
            <person name="Mieczkowski P."/>
            <person name="Kruszewska J.S."/>
            <person name="Biernat P."/>
            <person name="Pawlowska J."/>
        </authorList>
    </citation>
    <scope>NUCLEOTIDE SEQUENCE</scope>
    <source>
        <strain evidence="3">CBS 226.32</strain>
    </source>
</reference>
<feature type="transmembrane region" description="Helical" evidence="2">
    <location>
        <begin position="128"/>
        <end position="147"/>
    </location>
</feature>
<feature type="transmembrane region" description="Helical" evidence="2">
    <location>
        <begin position="208"/>
        <end position="228"/>
    </location>
</feature>
<protein>
    <submittedName>
        <fullName evidence="3">Uncharacterized protein</fullName>
    </submittedName>
</protein>
<feature type="region of interest" description="Disordered" evidence="1">
    <location>
        <begin position="261"/>
        <end position="281"/>
    </location>
</feature>
<dbReference type="AlphaFoldDB" id="A0A8H7QU41"/>
<feature type="transmembrane region" description="Helical" evidence="2">
    <location>
        <begin position="20"/>
        <end position="39"/>
    </location>
</feature>
<keyword evidence="2" id="KW-0472">Membrane</keyword>
<keyword evidence="2" id="KW-0812">Transmembrane</keyword>
<feature type="compositionally biased region" description="Polar residues" evidence="1">
    <location>
        <begin position="455"/>
        <end position="469"/>
    </location>
</feature>
<dbReference type="Gene3D" id="1.20.140.150">
    <property type="match status" value="1"/>
</dbReference>
<name>A0A8H7QU41_9FUNG</name>
<keyword evidence="4" id="KW-1185">Reference proteome</keyword>
<evidence type="ECO:0000256" key="1">
    <source>
        <dbReference type="SAM" id="MobiDB-lite"/>
    </source>
</evidence>
<keyword evidence="2" id="KW-1133">Transmembrane helix</keyword>
<gene>
    <name evidence="3" type="ORF">INT46_011608</name>
</gene>
<comment type="caution">
    <text evidence="3">The sequence shown here is derived from an EMBL/GenBank/DDBJ whole genome shotgun (WGS) entry which is preliminary data.</text>
</comment>
<sequence>MPIRKQSPYGPFVERVLLPALRIGLLLLIVLAIGFGSWLETNESVGDCSFKSGISFHQVHLYRNITSNLTTPDSVSFGLWKSCYFYALNCSCTPTNLRYQPDVSTILQVATEHNAIPPLTESTSLSRVIPLMLATVIGGAAFFIGLWANRRGKYMLRKIVVALLSICAILIAAVFGWTYDQYFKMIKKTCKDRNNTIYCARHAVGIEVVIFAIALALLFIAFIFWFFASGFFTKKDDLYEQEEPFSFAFWKKRTSEIPDYSTKKRRRPIPSEKPLHDTPQYQSQDELAVWRDVNMYDGNGVEDDGYWEKQHDDEKYYNNKHGNRGYYDSPVEQQHNLSSMGPNEKVSLTPPPPLSTNHLNSSPRGHKSRVTSNDNSYQQHHHRKNRKSSGYDYYNNSNGLSPQKHRQSTARKESSDSALTFGNNNRQQRRKSSGRLLSELDQQQQYHSGHKPRNKTPTSMSPHPFQFPNSSEMMMRNSFCMTPYYNEDNGSSGSGSSNGGYFIQDTNNVNAPNQFQVPILGMPPAAVEHPLNKKVITDKRIQSYLQKHSNSSNSN</sequence>
<feature type="compositionally biased region" description="Polar residues" evidence="1">
    <location>
        <begin position="331"/>
        <end position="341"/>
    </location>
</feature>
<feature type="region of interest" description="Disordered" evidence="1">
    <location>
        <begin position="318"/>
        <end position="469"/>
    </location>
</feature>
<proteinExistence type="predicted"/>
<evidence type="ECO:0000313" key="3">
    <source>
        <dbReference type="EMBL" id="KAG2197803.1"/>
    </source>
</evidence>